<accession>A0A699LBS9</accession>
<comment type="caution">
    <text evidence="3">The sequence shown here is derived from an EMBL/GenBank/DDBJ whole genome shotgun (WGS) entry which is preliminary data.</text>
</comment>
<feature type="non-terminal residue" evidence="3">
    <location>
        <position position="1"/>
    </location>
</feature>
<dbReference type="InterPro" id="IPR025724">
    <property type="entry name" value="GAG-pre-integrase_dom"/>
</dbReference>
<sequence length="152" mass="17493">GTKLTLLIIKKLRVALLHLEVAMKGQLVKKDKGWQKNKVLFTDTDCLVLSLDFKLPDENQVLLKIPRQHNMYNFNLKNIDPSGDLACLFAKASIDKSNKWHRRLGHLNFKNLNKLVKGDLVRGLSSKIFENDHTCVACQKGKPHKHFVRLRQ</sequence>
<evidence type="ECO:0000259" key="2">
    <source>
        <dbReference type="Pfam" id="PF13976"/>
    </source>
</evidence>
<protein>
    <submittedName>
        <fullName evidence="3">Ribonuclease H-like domain-containing protein</fullName>
    </submittedName>
</protein>
<feature type="chain" id="PRO_5025692653" evidence="1">
    <location>
        <begin position="18"/>
        <end position="152"/>
    </location>
</feature>
<reference evidence="3" key="1">
    <citation type="journal article" date="2019" name="Sci. Rep.">
        <title>Draft genome of Tanacetum cinerariifolium, the natural source of mosquito coil.</title>
        <authorList>
            <person name="Yamashiro T."/>
            <person name="Shiraishi A."/>
            <person name="Satake H."/>
            <person name="Nakayama K."/>
        </authorList>
    </citation>
    <scope>NUCLEOTIDE SEQUENCE</scope>
</reference>
<feature type="domain" description="GAG-pre-integrase" evidence="2">
    <location>
        <begin position="71"/>
        <end position="142"/>
    </location>
</feature>
<evidence type="ECO:0000256" key="1">
    <source>
        <dbReference type="SAM" id="SignalP"/>
    </source>
</evidence>
<proteinExistence type="predicted"/>
<gene>
    <name evidence="3" type="ORF">Tci_704231</name>
</gene>
<dbReference type="Pfam" id="PF13976">
    <property type="entry name" value="gag_pre-integrs"/>
    <property type="match status" value="1"/>
</dbReference>
<keyword evidence="1" id="KW-0732">Signal</keyword>
<dbReference type="EMBL" id="BKCJ010601763">
    <property type="protein sequence ID" value="GFB32260.1"/>
    <property type="molecule type" value="Genomic_DNA"/>
</dbReference>
<dbReference type="AlphaFoldDB" id="A0A699LBS9"/>
<name>A0A699LBS9_TANCI</name>
<organism evidence="3">
    <name type="scientific">Tanacetum cinerariifolium</name>
    <name type="common">Dalmatian daisy</name>
    <name type="synonym">Chrysanthemum cinerariifolium</name>
    <dbReference type="NCBI Taxonomy" id="118510"/>
    <lineage>
        <taxon>Eukaryota</taxon>
        <taxon>Viridiplantae</taxon>
        <taxon>Streptophyta</taxon>
        <taxon>Embryophyta</taxon>
        <taxon>Tracheophyta</taxon>
        <taxon>Spermatophyta</taxon>
        <taxon>Magnoliopsida</taxon>
        <taxon>eudicotyledons</taxon>
        <taxon>Gunneridae</taxon>
        <taxon>Pentapetalae</taxon>
        <taxon>asterids</taxon>
        <taxon>campanulids</taxon>
        <taxon>Asterales</taxon>
        <taxon>Asteraceae</taxon>
        <taxon>Asteroideae</taxon>
        <taxon>Anthemideae</taxon>
        <taxon>Anthemidinae</taxon>
        <taxon>Tanacetum</taxon>
    </lineage>
</organism>
<feature type="signal peptide" evidence="1">
    <location>
        <begin position="1"/>
        <end position="17"/>
    </location>
</feature>
<evidence type="ECO:0000313" key="3">
    <source>
        <dbReference type="EMBL" id="GFB32260.1"/>
    </source>
</evidence>